<name>A0AA39T098_9PEZI</name>
<feature type="domain" description="Zn(2)-C6 fungal-type" evidence="3">
    <location>
        <begin position="422"/>
        <end position="453"/>
    </location>
</feature>
<comment type="caution">
    <text evidence="4">The sequence shown here is derived from an EMBL/GenBank/DDBJ whole genome shotgun (WGS) entry which is preliminary data.</text>
</comment>
<evidence type="ECO:0000256" key="1">
    <source>
        <dbReference type="ARBA" id="ARBA00022723"/>
    </source>
</evidence>
<dbReference type="PANTHER" id="PTHR30575:SF0">
    <property type="entry name" value="XAA-ARG DIPEPTIDASE"/>
    <property type="match status" value="1"/>
</dbReference>
<proteinExistence type="predicted"/>
<dbReference type="Gene3D" id="3.30.70.360">
    <property type="match status" value="1"/>
</dbReference>
<dbReference type="NCBIfam" id="TIGR01891">
    <property type="entry name" value="amidohydrolases"/>
    <property type="match status" value="1"/>
</dbReference>
<dbReference type="InterPro" id="IPR007219">
    <property type="entry name" value="XnlR_reg_dom"/>
</dbReference>
<dbReference type="SMART" id="SM00066">
    <property type="entry name" value="GAL4"/>
    <property type="match status" value="1"/>
</dbReference>
<evidence type="ECO:0000259" key="3">
    <source>
        <dbReference type="PROSITE" id="PS50048"/>
    </source>
</evidence>
<dbReference type="Pfam" id="PF04082">
    <property type="entry name" value="Fungal_trans"/>
    <property type="match status" value="1"/>
</dbReference>
<dbReference type="Gene3D" id="3.40.630.10">
    <property type="entry name" value="Zn peptidases"/>
    <property type="match status" value="1"/>
</dbReference>
<keyword evidence="1" id="KW-0479">Metal-binding</keyword>
<dbReference type="GO" id="GO:0006351">
    <property type="term" value="P:DNA-templated transcription"/>
    <property type="evidence" value="ECO:0007669"/>
    <property type="project" value="InterPro"/>
</dbReference>
<sequence length="908" mass="99657">MSESKLSPEVIDHICQAIDTASDELRRLNLEIYNNPETKYEEFKAFKLLTTWFESQGWTVKRSVYDIETAFEARFTVGEGGRTVAYNAEYDALPKIGHACGHNLIATSTLASALGTAAALRHTQTAGTVLVVGTPAEETGGGKYYMALRGAWRDAHACLMTHPMPDFSTPVCATKASWKFRAYFRGRSAHAAAAPWEGRNACDAIVGAYEGIARLRQHLNTTKDGGESVQGVILKAGEAPNVVPDYAEGTFSIRARNTAGLHRLRERVEPVFTGAAAAAGCEVELCWDALYEDVVTNVALAQRYRDYMLARLGMSPDEMVPLDEAARKHEQNGSSDMGNVTYVCPGIQPMFRIDAAGPPHTPKFQEAAGTTFAHEKALQAGKANALVGFEVLVDDGFYGEVRAEWEEAMKRAGREIASSLAACLRCRRLKVKCAGPASIPCQRCKSSGADCQFVQPRAITRAATGPDDAQSDRFARLETQLARLTDVVEGMRAELTSKPAHRSYADRPEFSNLAGPWQSSASHQDLVARGLITDDECVQLFETFLSRCNDTVAIFDGIPETLDVIRQEPILLAAVCAVGSRASSSREADLHQKCLTEARSLISSVAFGPAPSLLALRGIMLICAWYRSDRLWGTVITLAYEMGLHENALRLPDEAKTMDRNEIERARTWLSILTYEMMANTSRPYLVESSQRYTDLARHLTLSPFSRPVDQRIMAYLELFKIIVEGKNNALGDLSMPEQKAQLVALNAALDTWFHRVHNSIDPLYQTFSKPQDRNRLVIPYAFARLYINGRVIDGGTLSGAIHEAEHFALAAVNAAVDAAFLLLSTAFDSKALAQSLCYTIDYSSMTLTAALSFLRRVVALRQATGLPVNVPAIAEILERARDAFENARAISHAEWTKGLIEECVSAC</sequence>
<dbReference type="InterPro" id="IPR036264">
    <property type="entry name" value="Bact_exopeptidase_dim_dom"/>
</dbReference>
<dbReference type="InterPro" id="IPR011650">
    <property type="entry name" value="Peptidase_M20_dimer"/>
</dbReference>
<reference evidence="4" key="1">
    <citation type="submission" date="2023-06" db="EMBL/GenBank/DDBJ databases">
        <title>Multi-omics analyses reveal the molecular pathogenesis toolkit of Lasiodiplodia hormozganensis, a cross-kingdom pathogen.</title>
        <authorList>
            <person name="Felix C."/>
            <person name="Meneses R."/>
            <person name="Goncalves M.F.M."/>
            <person name="Tilleman L."/>
            <person name="Duarte A.S."/>
            <person name="Jorrin-Novo J.V."/>
            <person name="Van De Peer Y."/>
            <person name="Deforce D."/>
            <person name="Van Nieuwerburgh F."/>
            <person name="Esteves A.C."/>
            <person name="Alves A."/>
        </authorList>
    </citation>
    <scope>NUCLEOTIDE SEQUENCE</scope>
    <source>
        <strain evidence="4">CBS 339.90</strain>
    </source>
</reference>
<dbReference type="SUPFAM" id="SSF53187">
    <property type="entry name" value="Zn-dependent exopeptidases"/>
    <property type="match status" value="1"/>
</dbReference>
<dbReference type="GO" id="GO:0000981">
    <property type="term" value="F:DNA-binding transcription factor activity, RNA polymerase II-specific"/>
    <property type="evidence" value="ECO:0007669"/>
    <property type="project" value="InterPro"/>
</dbReference>
<dbReference type="GO" id="GO:0008270">
    <property type="term" value="F:zinc ion binding"/>
    <property type="evidence" value="ECO:0007669"/>
    <property type="project" value="InterPro"/>
</dbReference>
<dbReference type="EMBL" id="JAUJDW010000313">
    <property type="protein sequence ID" value="KAK0609016.1"/>
    <property type="molecule type" value="Genomic_DNA"/>
</dbReference>
<dbReference type="AlphaFoldDB" id="A0AA39T098"/>
<dbReference type="GO" id="GO:0003677">
    <property type="term" value="F:DNA binding"/>
    <property type="evidence" value="ECO:0007669"/>
    <property type="project" value="InterPro"/>
</dbReference>
<dbReference type="PANTHER" id="PTHR30575">
    <property type="entry name" value="PEPTIDASE M20"/>
    <property type="match status" value="1"/>
</dbReference>
<evidence type="ECO:0000313" key="5">
    <source>
        <dbReference type="Proteomes" id="UP001175001"/>
    </source>
</evidence>
<dbReference type="SUPFAM" id="SSF55031">
    <property type="entry name" value="Bacterial exopeptidase dimerisation domain"/>
    <property type="match status" value="1"/>
</dbReference>
<dbReference type="Pfam" id="PF00172">
    <property type="entry name" value="Zn_clus"/>
    <property type="match status" value="1"/>
</dbReference>
<dbReference type="GO" id="GO:0016805">
    <property type="term" value="F:dipeptidase activity"/>
    <property type="evidence" value="ECO:0007669"/>
    <property type="project" value="TreeGrafter"/>
</dbReference>
<evidence type="ECO:0000256" key="2">
    <source>
        <dbReference type="ARBA" id="ARBA00023242"/>
    </source>
</evidence>
<dbReference type="InterPro" id="IPR036864">
    <property type="entry name" value="Zn2-C6_fun-type_DNA-bd_sf"/>
</dbReference>
<keyword evidence="2" id="KW-0539">Nucleus</keyword>
<dbReference type="InterPro" id="IPR017439">
    <property type="entry name" value="Amidohydrolase"/>
</dbReference>
<dbReference type="InterPro" id="IPR001138">
    <property type="entry name" value="Zn2Cys6_DnaBD"/>
</dbReference>
<keyword evidence="5" id="KW-1185">Reference proteome</keyword>
<dbReference type="PROSITE" id="PS00463">
    <property type="entry name" value="ZN2_CY6_FUNGAL_1"/>
    <property type="match status" value="1"/>
</dbReference>
<dbReference type="PROSITE" id="PS50048">
    <property type="entry name" value="ZN2_CY6_FUNGAL_2"/>
    <property type="match status" value="1"/>
</dbReference>
<dbReference type="CDD" id="cd03887">
    <property type="entry name" value="M20_Acy1L2"/>
    <property type="match status" value="1"/>
</dbReference>
<dbReference type="InterPro" id="IPR052030">
    <property type="entry name" value="Peptidase_M20/M20A_hydrolases"/>
</dbReference>
<dbReference type="CDD" id="cd12148">
    <property type="entry name" value="fungal_TF_MHR"/>
    <property type="match status" value="1"/>
</dbReference>
<dbReference type="SUPFAM" id="SSF57701">
    <property type="entry name" value="Zn2/Cys6 DNA-binding domain"/>
    <property type="match status" value="1"/>
</dbReference>
<evidence type="ECO:0000313" key="4">
    <source>
        <dbReference type="EMBL" id="KAK0609016.1"/>
    </source>
</evidence>
<dbReference type="CDD" id="cd00067">
    <property type="entry name" value="GAL4"/>
    <property type="match status" value="1"/>
</dbReference>
<accession>A0AA39T098</accession>
<protein>
    <submittedName>
        <fullName evidence="4">Peptidase M20 domain-containing protein 2</fullName>
    </submittedName>
</protein>
<gene>
    <name evidence="4" type="primary">pm20d2_2</name>
    <name evidence="4" type="ORF">DIS24_g12584</name>
</gene>
<dbReference type="Pfam" id="PF07687">
    <property type="entry name" value="M20_dimer"/>
    <property type="match status" value="1"/>
</dbReference>
<organism evidence="4 5">
    <name type="scientific">Lasiodiplodia hormozganensis</name>
    <dbReference type="NCBI Taxonomy" id="869390"/>
    <lineage>
        <taxon>Eukaryota</taxon>
        <taxon>Fungi</taxon>
        <taxon>Dikarya</taxon>
        <taxon>Ascomycota</taxon>
        <taxon>Pezizomycotina</taxon>
        <taxon>Dothideomycetes</taxon>
        <taxon>Dothideomycetes incertae sedis</taxon>
        <taxon>Botryosphaeriales</taxon>
        <taxon>Botryosphaeriaceae</taxon>
        <taxon>Lasiodiplodia</taxon>
    </lineage>
</organism>
<dbReference type="Gene3D" id="4.10.240.10">
    <property type="entry name" value="Zn(2)-C6 fungal-type DNA-binding domain"/>
    <property type="match status" value="1"/>
</dbReference>
<dbReference type="FunFam" id="3.30.70.360:FF:000004">
    <property type="entry name" value="Peptidase M20 domain-containing protein 2"/>
    <property type="match status" value="1"/>
</dbReference>
<dbReference type="Proteomes" id="UP001175001">
    <property type="component" value="Unassembled WGS sequence"/>
</dbReference>